<protein>
    <submittedName>
        <fullName evidence="2">Uncharacterized protein</fullName>
    </submittedName>
</protein>
<dbReference type="AlphaFoldDB" id="A0A0D3CEC7"/>
<dbReference type="EnsemblPlants" id="Bo5g057180.1">
    <property type="protein sequence ID" value="Bo5g057180.1"/>
    <property type="gene ID" value="Bo5g057180"/>
</dbReference>
<evidence type="ECO:0000256" key="1">
    <source>
        <dbReference type="SAM" id="MobiDB-lite"/>
    </source>
</evidence>
<reference evidence="2" key="2">
    <citation type="submission" date="2015-03" db="UniProtKB">
        <authorList>
            <consortium name="EnsemblPlants"/>
        </authorList>
    </citation>
    <scope>IDENTIFICATION</scope>
</reference>
<evidence type="ECO:0000313" key="3">
    <source>
        <dbReference type="Proteomes" id="UP000032141"/>
    </source>
</evidence>
<dbReference type="Proteomes" id="UP000032141">
    <property type="component" value="Chromosome C5"/>
</dbReference>
<keyword evidence="3" id="KW-1185">Reference proteome</keyword>
<feature type="region of interest" description="Disordered" evidence="1">
    <location>
        <begin position="353"/>
        <end position="373"/>
    </location>
</feature>
<reference evidence="2 3" key="1">
    <citation type="journal article" date="2014" name="Genome Biol.">
        <title>Transcriptome and methylome profiling reveals relics of genome dominance in the mesopolyploid Brassica oleracea.</title>
        <authorList>
            <person name="Parkin I.A."/>
            <person name="Koh C."/>
            <person name="Tang H."/>
            <person name="Robinson S.J."/>
            <person name="Kagale S."/>
            <person name="Clarke W.E."/>
            <person name="Town C.D."/>
            <person name="Nixon J."/>
            <person name="Krishnakumar V."/>
            <person name="Bidwell S.L."/>
            <person name="Denoeud F."/>
            <person name="Belcram H."/>
            <person name="Links M.G."/>
            <person name="Just J."/>
            <person name="Clarke C."/>
            <person name="Bender T."/>
            <person name="Huebert T."/>
            <person name="Mason A.S."/>
            <person name="Pires J.C."/>
            <person name="Barker G."/>
            <person name="Moore J."/>
            <person name="Walley P.G."/>
            <person name="Manoli S."/>
            <person name="Batley J."/>
            <person name="Edwards D."/>
            <person name="Nelson M.N."/>
            <person name="Wang X."/>
            <person name="Paterson A.H."/>
            <person name="King G."/>
            <person name="Bancroft I."/>
            <person name="Chalhoub B."/>
            <person name="Sharpe A.G."/>
        </authorList>
    </citation>
    <scope>NUCLEOTIDE SEQUENCE</scope>
    <source>
        <strain evidence="2 3">cv. TO1000</strain>
    </source>
</reference>
<dbReference type="HOGENOM" id="CLU_742605_0_0_1"/>
<proteinExistence type="predicted"/>
<accession>A0A0D3CEC7</accession>
<name>A0A0D3CEC7_BRAOL</name>
<organism evidence="2 3">
    <name type="scientific">Brassica oleracea var. oleracea</name>
    <dbReference type="NCBI Taxonomy" id="109376"/>
    <lineage>
        <taxon>Eukaryota</taxon>
        <taxon>Viridiplantae</taxon>
        <taxon>Streptophyta</taxon>
        <taxon>Embryophyta</taxon>
        <taxon>Tracheophyta</taxon>
        <taxon>Spermatophyta</taxon>
        <taxon>Magnoliopsida</taxon>
        <taxon>eudicotyledons</taxon>
        <taxon>Gunneridae</taxon>
        <taxon>Pentapetalae</taxon>
        <taxon>rosids</taxon>
        <taxon>malvids</taxon>
        <taxon>Brassicales</taxon>
        <taxon>Brassicaceae</taxon>
        <taxon>Brassiceae</taxon>
        <taxon>Brassica</taxon>
    </lineage>
</organism>
<dbReference type="Gramene" id="Bo5g057180.1">
    <property type="protein sequence ID" value="Bo5g057180.1"/>
    <property type="gene ID" value="Bo5g057180"/>
</dbReference>
<sequence>MVTCGQVAPPNDSCSPPKSDSVEYRIPRAGEHADSLPDGYFTCYEAHLTHCRLWFPIPEIIVQVLNQFGLSISQLMLTGSQHLVRILVLSYERGMILNANYLEALLTPAACVRRGEMYPILSESMGSKGYPDRITEHSSGWTVLLGHFSPKRVRRAVAINRSRLQPDFPVQGESETDMEEFVPYDIPDEREMSRSLMNKQVAVDDYDNGDVDGLEYPSDELFRNFRNSQASGSGTDQTDLPEFGNLPPDLDSFFDFRMPSTVGDSVELKASRMCHGGFHLVIETLKANRTEARTTLFNVLEYHMEFLETFECIWSSKEVIKVIIGRAVHGSDAMNLLYPTSQSDLLERRHEVAPAPERGHHSDTPRSLGFVSI</sequence>
<feature type="compositionally biased region" description="Basic and acidic residues" evidence="1">
    <location>
        <begin position="353"/>
        <end position="364"/>
    </location>
</feature>
<feature type="region of interest" description="Disordered" evidence="1">
    <location>
        <begin position="1"/>
        <end position="20"/>
    </location>
</feature>
<dbReference type="OMA" id="EYRIPRA"/>
<evidence type="ECO:0000313" key="2">
    <source>
        <dbReference type="EnsemblPlants" id="Bo5g057180.1"/>
    </source>
</evidence>